<dbReference type="Proteomes" id="UP000183376">
    <property type="component" value="Chromosome I"/>
</dbReference>
<feature type="chain" id="PRO_5039409829" description="Ig-like domain (Group 3)" evidence="2">
    <location>
        <begin position="22"/>
        <end position="295"/>
    </location>
</feature>
<name>A0A1G9VKR8_ALLAB</name>
<dbReference type="RefSeq" id="WP_231950794.1">
    <property type="nucleotide sequence ID" value="NZ_LT629701.1"/>
</dbReference>
<evidence type="ECO:0000313" key="3">
    <source>
        <dbReference type="EMBL" id="SDM72759.1"/>
    </source>
</evidence>
<protein>
    <recommendedName>
        <fullName evidence="5">Ig-like domain (Group 3)</fullName>
    </recommendedName>
</protein>
<sequence length="295" mass="29576">MRLIAGLTAALAALLPTTPLAAAQQAPTVVLKPDSGKAGSGFTIAWAGFPACRIITFTWAGAALTSTSAAPPASGQVNTTVPADAKPGVHVVAGNCTSQKVTARANFTVISTPTTTRVPPTTTRVPPVTTRPEVTPTTTRPSTPVTVTKPSTTTTEPGTPVTTTTTPTSSTVDTTPPPTSTVPPSDGDLVLDRPTINPGDPLSAAGRGCTPNSPVTLTSKGVRVGTAVADADGAFVTPVEFTRAEPGRHTITASCGVVLTGAVDQVVTSSTGGQNGTLVVLVFFVLAGAAVIRFS</sequence>
<reference evidence="3 4" key="1">
    <citation type="submission" date="2016-10" db="EMBL/GenBank/DDBJ databases">
        <authorList>
            <person name="de Groot N.N."/>
        </authorList>
    </citation>
    <scope>NUCLEOTIDE SEQUENCE [LARGE SCALE GENOMIC DNA]</scope>
    <source>
        <strain evidence="3 4">DSM 44149</strain>
    </source>
</reference>
<feature type="signal peptide" evidence="2">
    <location>
        <begin position="1"/>
        <end position="21"/>
    </location>
</feature>
<dbReference type="EMBL" id="LT629701">
    <property type="protein sequence ID" value="SDM72759.1"/>
    <property type="molecule type" value="Genomic_DNA"/>
</dbReference>
<accession>A0A1G9VKR8</accession>
<feature type="compositionally biased region" description="Low complexity" evidence="1">
    <location>
        <begin position="113"/>
        <end position="174"/>
    </location>
</feature>
<dbReference type="eggNOG" id="ENOG5033GVY">
    <property type="taxonomic scope" value="Bacteria"/>
</dbReference>
<gene>
    <name evidence="3" type="ORF">SAMN04489726_3095</name>
</gene>
<evidence type="ECO:0008006" key="5">
    <source>
        <dbReference type="Google" id="ProtNLM"/>
    </source>
</evidence>
<keyword evidence="2" id="KW-0732">Signal</keyword>
<proteinExistence type="predicted"/>
<evidence type="ECO:0000256" key="1">
    <source>
        <dbReference type="SAM" id="MobiDB-lite"/>
    </source>
</evidence>
<feature type="region of interest" description="Disordered" evidence="1">
    <location>
        <begin position="113"/>
        <end position="191"/>
    </location>
</feature>
<evidence type="ECO:0000313" key="4">
    <source>
        <dbReference type="Proteomes" id="UP000183376"/>
    </source>
</evidence>
<organism evidence="3 4">
    <name type="scientific">Allokutzneria albata</name>
    <name type="common">Kibdelosporangium albatum</name>
    <dbReference type="NCBI Taxonomy" id="211114"/>
    <lineage>
        <taxon>Bacteria</taxon>
        <taxon>Bacillati</taxon>
        <taxon>Actinomycetota</taxon>
        <taxon>Actinomycetes</taxon>
        <taxon>Pseudonocardiales</taxon>
        <taxon>Pseudonocardiaceae</taxon>
        <taxon>Allokutzneria</taxon>
    </lineage>
</organism>
<evidence type="ECO:0000256" key="2">
    <source>
        <dbReference type="SAM" id="SignalP"/>
    </source>
</evidence>
<dbReference type="AlphaFoldDB" id="A0A1G9VKR8"/>
<keyword evidence="4" id="KW-1185">Reference proteome</keyword>
<dbReference type="STRING" id="211114.SAMN04489726_3095"/>